<proteinExistence type="predicted"/>
<feature type="transmembrane region" description="Helical" evidence="2">
    <location>
        <begin position="21"/>
        <end position="40"/>
    </location>
</feature>
<comment type="caution">
    <text evidence="3">The sequence shown here is derived from an EMBL/GenBank/DDBJ whole genome shotgun (WGS) entry which is preliminary data.</text>
</comment>
<evidence type="ECO:0000313" key="4">
    <source>
        <dbReference type="Proteomes" id="UP000529783"/>
    </source>
</evidence>
<protein>
    <recommendedName>
        <fullName evidence="5">DUF4386 domain-containing protein</fullName>
    </recommendedName>
</protein>
<evidence type="ECO:0000256" key="2">
    <source>
        <dbReference type="SAM" id="Phobius"/>
    </source>
</evidence>
<reference evidence="3 4" key="1">
    <citation type="submission" date="2020-07" db="EMBL/GenBank/DDBJ databases">
        <title>Sequencing the genomes of 1000 actinobacteria strains.</title>
        <authorList>
            <person name="Klenk H.-P."/>
        </authorList>
    </citation>
    <scope>NUCLEOTIDE SEQUENCE [LARGE SCALE GENOMIC DNA]</scope>
    <source>
        <strain evidence="3 4">DSM 40398</strain>
    </source>
</reference>
<organism evidence="3 4">
    <name type="scientific">Actinomadura luteofluorescens</name>
    <dbReference type="NCBI Taxonomy" id="46163"/>
    <lineage>
        <taxon>Bacteria</taxon>
        <taxon>Bacillati</taxon>
        <taxon>Actinomycetota</taxon>
        <taxon>Actinomycetes</taxon>
        <taxon>Streptosporangiales</taxon>
        <taxon>Thermomonosporaceae</taxon>
        <taxon>Actinomadura</taxon>
    </lineage>
</organism>
<evidence type="ECO:0008006" key="5">
    <source>
        <dbReference type="Google" id="ProtNLM"/>
    </source>
</evidence>
<evidence type="ECO:0000313" key="3">
    <source>
        <dbReference type="EMBL" id="NYD47027.1"/>
    </source>
</evidence>
<dbReference type="EMBL" id="JACCBA010000001">
    <property type="protein sequence ID" value="NYD47027.1"/>
    <property type="molecule type" value="Genomic_DNA"/>
</dbReference>
<gene>
    <name evidence="3" type="ORF">BJY14_003010</name>
</gene>
<accession>A0A7Y9EG66</accession>
<feature type="region of interest" description="Disordered" evidence="1">
    <location>
        <begin position="1"/>
        <end position="20"/>
    </location>
</feature>
<feature type="transmembrane region" description="Helical" evidence="2">
    <location>
        <begin position="142"/>
        <end position="169"/>
    </location>
</feature>
<feature type="transmembrane region" description="Helical" evidence="2">
    <location>
        <begin position="67"/>
        <end position="87"/>
    </location>
</feature>
<name>A0A7Y9EG66_9ACTN</name>
<dbReference type="RefSeq" id="WP_179844177.1">
    <property type="nucleotide sequence ID" value="NZ_JACCBA010000001.1"/>
</dbReference>
<keyword evidence="2" id="KW-1133">Transmembrane helix</keyword>
<keyword evidence="4" id="KW-1185">Reference proteome</keyword>
<dbReference type="AlphaFoldDB" id="A0A7Y9EG66"/>
<dbReference type="Proteomes" id="UP000529783">
    <property type="component" value="Unassembled WGS sequence"/>
</dbReference>
<feature type="transmembrane region" description="Helical" evidence="2">
    <location>
        <begin position="176"/>
        <end position="196"/>
    </location>
</feature>
<keyword evidence="2" id="KW-0812">Transmembrane</keyword>
<feature type="transmembrane region" description="Helical" evidence="2">
    <location>
        <begin position="99"/>
        <end position="122"/>
    </location>
</feature>
<evidence type="ECO:0000256" key="1">
    <source>
        <dbReference type="SAM" id="MobiDB-lite"/>
    </source>
</evidence>
<sequence length="229" mass="23339">MTTASVPERSAPSRRRPQSGPPLLVPVLSFAALTVAYVIANRATPHPDATGAEVLRYAREHGTAIRAGSWLLLASAIPLALLAAVLYRRLRALGITAPGSAITMAGGLLASVALTLSAMAAWTGGRLPDDASPALARALADLSFLAGGPFYGAGFAMLVAGVSVTGLLAGLLPRPLTWTGLALAAAGMLSTLALLADGFAPLLPVIRFGGLLWLVAAAVLLPRTRHGRA</sequence>
<feature type="transmembrane region" description="Helical" evidence="2">
    <location>
        <begin position="202"/>
        <end position="221"/>
    </location>
</feature>
<keyword evidence="2" id="KW-0472">Membrane</keyword>